<organism evidence="2 3">
    <name type="scientific">Halarchaeum nitratireducens</name>
    <dbReference type="NCBI Taxonomy" id="489913"/>
    <lineage>
        <taxon>Archaea</taxon>
        <taxon>Methanobacteriati</taxon>
        <taxon>Methanobacteriota</taxon>
        <taxon>Stenosarchaea group</taxon>
        <taxon>Halobacteria</taxon>
        <taxon>Halobacteriales</taxon>
        <taxon>Halobacteriaceae</taxon>
    </lineage>
</organism>
<keyword evidence="3" id="KW-1185">Reference proteome</keyword>
<evidence type="ECO:0000259" key="1">
    <source>
        <dbReference type="Pfam" id="PF00582"/>
    </source>
</evidence>
<dbReference type="AlphaFoldDB" id="A0A830G9Z0"/>
<sequence length="168" mass="18034">MTFLVPLDGLPLAEAALARAAEAGDAFDEDVLAVSVIPTGNAEYARERGWLEPNEEFDLDRVVSRLHTRLTDTCPSADFRHVVVDRYAPSGTIANRIRGIAHAEDAALVFVGSENAGLIVTSLSSVGSGVAADDAYDVVIVRHRGPGIVARRDGGHRRPPKSDFYLPE</sequence>
<accession>A0A830G9Z0</accession>
<dbReference type="SUPFAM" id="SSF52402">
    <property type="entry name" value="Adenine nucleotide alpha hydrolases-like"/>
    <property type="match status" value="1"/>
</dbReference>
<evidence type="ECO:0000313" key="2">
    <source>
        <dbReference type="EMBL" id="GGN15511.1"/>
    </source>
</evidence>
<dbReference type="Proteomes" id="UP000608850">
    <property type="component" value="Unassembled WGS sequence"/>
</dbReference>
<protein>
    <recommendedName>
        <fullName evidence="1">UspA domain-containing protein</fullName>
    </recommendedName>
</protein>
<evidence type="ECO:0000313" key="3">
    <source>
        <dbReference type="Proteomes" id="UP000608850"/>
    </source>
</evidence>
<reference evidence="2 3" key="1">
    <citation type="journal article" date="2019" name="Int. J. Syst. Evol. Microbiol.">
        <title>The Global Catalogue of Microorganisms (GCM) 10K type strain sequencing project: providing services to taxonomists for standard genome sequencing and annotation.</title>
        <authorList>
            <consortium name="The Broad Institute Genomics Platform"/>
            <consortium name="The Broad Institute Genome Sequencing Center for Infectious Disease"/>
            <person name="Wu L."/>
            <person name="Ma J."/>
        </authorList>
    </citation>
    <scope>NUCLEOTIDE SEQUENCE [LARGE SCALE GENOMIC DNA]</scope>
    <source>
        <strain evidence="2 3">JCM 16331</strain>
    </source>
</reference>
<gene>
    <name evidence="2" type="ORF">GCM10009021_14880</name>
</gene>
<dbReference type="EMBL" id="BMOQ01000004">
    <property type="protein sequence ID" value="GGN15511.1"/>
    <property type="molecule type" value="Genomic_DNA"/>
</dbReference>
<feature type="domain" description="UspA" evidence="1">
    <location>
        <begin position="2"/>
        <end position="142"/>
    </location>
</feature>
<comment type="caution">
    <text evidence="2">The sequence shown here is derived from an EMBL/GenBank/DDBJ whole genome shotgun (WGS) entry which is preliminary data.</text>
</comment>
<dbReference type="RefSeq" id="WP_188878093.1">
    <property type="nucleotide sequence ID" value="NZ_BMOQ01000004.1"/>
</dbReference>
<dbReference type="Gene3D" id="3.40.50.620">
    <property type="entry name" value="HUPs"/>
    <property type="match status" value="1"/>
</dbReference>
<proteinExistence type="predicted"/>
<dbReference type="Pfam" id="PF00582">
    <property type="entry name" value="Usp"/>
    <property type="match status" value="1"/>
</dbReference>
<dbReference type="InterPro" id="IPR006016">
    <property type="entry name" value="UspA"/>
</dbReference>
<name>A0A830G9Z0_9EURY</name>
<dbReference type="OrthoDB" id="193961at2157"/>
<dbReference type="InterPro" id="IPR014729">
    <property type="entry name" value="Rossmann-like_a/b/a_fold"/>
</dbReference>